<dbReference type="PROSITE" id="PS50885">
    <property type="entry name" value="HAMP"/>
    <property type="match status" value="1"/>
</dbReference>
<dbReference type="Pfam" id="PF12860">
    <property type="entry name" value="PAS_7"/>
    <property type="match status" value="1"/>
</dbReference>
<feature type="domain" description="HAMP" evidence="11">
    <location>
        <begin position="303"/>
        <end position="356"/>
    </location>
</feature>
<dbReference type="SMART" id="SM00387">
    <property type="entry name" value="HATPase_c"/>
    <property type="match status" value="1"/>
</dbReference>
<evidence type="ECO:0000259" key="9">
    <source>
        <dbReference type="PROSITE" id="PS50109"/>
    </source>
</evidence>
<keyword evidence="4 7" id="KW-0597">Phosphoprotein</keyword>
<dbReference type="PANTHER" id="PTHR43065:SF42">
    <property type="entry name" value="TWO-COMPONENT SENSOR PPRA"/>
    <property type="match status" value="1"/>
</dbReference>
<evidence type="ECO:0000313" key="13">
    <source>
        <dbReference type="Proteomes" id="UP000238196"/>
    </source>
</evidence>
<evidence type="ECO:0000313" key="12">
    <source>
        <dbReference type="EMBL" id="PPC79354.1"/>
    </source>
</evidence>
<organism evidence="12 13">
    <name type="scientific">Proteobacteria bacterium 228</name>
    <dbReference type="NCBI Taxonomy" id="2083153"/>
    <lineage>
        <taxon>Bacteria</taxon>
        <taxon>Pseudomonadati</taxon>
        <taxon>Pseudomonadota</taxon>
    </lineage>
</organism>
<dbReference type="EC" id="2.7.13.3" evidence="3"/>
<dbReference type="Gene3D" id="6.10.340.10">
    <property type="match status" value="1"/>
</dbReference>
<feature type="modified residue" description="4-aspartylphosphate" evidence="7">
    <location>
        <position position="799"/>
    </location>
</feature>
<keyword evidence="5" id="KW-0808">Transferase</keyword>
<dbReference type="Gene3D" id="3.30.450.20">
    <property type="entry name" value="PAS domain"/>
    <property type="match status" value="1"/>
</dbReference>
<dbReference type="Gene3D" id="1.20.58.920">
    <property type="match status" value="1"/>
</dbReference>
<protein>
    <recommendedName>
        <fullName evidence="3">histidine kinase</fullName>
        <ecNumber evidence="3">2.7.13.3</ecNumber>
    </recommendedName>
</protein>
<feature type="transmembrane region" description="Helical" evidence="8">
    <location>
        <begin position="284"/>
        <end position="303"/>
    </location>
</feature>
<comment type="catalytic activity">
    <reaction evidence="1">
        <text>ATP + protein L-histidine = ADP + protein N-phospho-L-histidine.</text>
        <dbReference type="EC" id="2.7.13.3"/>
    </reaction>
</comment>
<dbReference type="InterPro" id="IPR036097">
    <property type="entry name" value="HisK_dim/P_sf"/>
</dbReference>
<keyword evidence="8" id="KW-0472">Membrane</keyword>
<keyword evidence="8" id="KW-0812">Transmembrane</keyword>
<dbReference type="InterPro" id="IPR011006">
    <property type="entry name" value="CheY-like_superfamily"/>
</dbReference>
<gene>
    <name evidence="12" type="ORF">C4K68_00080</name>
</gene>
<dbReference type="Gene3D" id="3.30.565.10">
    <property type="entry name" value="Histidine kinase-like ATPase, C-terminal domain"/>
    <property type="match status" value="1"/>
</dbReference>
<dbReference type="Pfam" id="PF00072">
    <property type="entry name" value="Response_reg"/>
    <property type="match status" value="1"/>
</dbReference>
<dbReference type="Pfam" id="PF00512">
    <property type="entry name" value="HisKA"/>
    <property type="match status" value="1"/>
</dbReference>
<dbReference type="EMBL" id="PRLP01000001">
    <property type="protein sequence ID" value="PPC79354.1"/>
    <property type="molecule type" value="Genomic_DNA"/>
</dbReference>
<evidence type="ECO:0000256" key="8">
    <source>
        <dbReference type="SAM" id="Phobius"/>
    </source>
</evidence>
<dbReference type="PROSITE" id="PS50109">
    <property type="entry name" value="HIS_KIN"/>
    <property type="match status" value="1"/>
</dbReference>
<feature type="domain" description="Response regulatory" evidence="10">
    <location>
        <begin position="743"/>
        <end position="865"/>
    </location>
</feature>
<dbReference type="PANTHER" id="PTHR43065">
    <property type="entry name" value="SENSOR HISTIDINE KINASE"/>
    <property type="match status" value="1"/>
</dbReference>
<evidence type="ECO:0000256" key="7">
    <source>
        <dbReference type="PROSITE-ProRule" id="PRU00169"/>
    </source>
</evidence>
<dbReference type="Pfam" id="PF02518">
    <property type="entry name" value="HATPase_c"/>
    <property type="match status" value="1"/>
</dbReference>
<dbReference type="SUPFAM" id="SSF47384">
    <property type="entry name" value="Homodimeric domain of signal transducing histidine kinase"/>
    <property type="match status" value="1"/>
</dbReference>
<evidence type="ECO:0000259" key="11">
    <source>
        <dbReference type="PROSITE" id="PS50885"/>
    </source>
</evidence>
<dbReference type="PRINTS" id="PR00344">
    <property type="entry name" value="BCTRLSENSOR"/>
</dbReference>
<comment type="caution">
    <text evidence="12">The sequence shown here is derived from an EMBL/GenBank/DDBJ whole genome shotgun (WGS) entry which is preliminary data.</text>
</comment>
<accession>A0A2S5KWW7</accession>
<evidence type="ECO:0000256" key="3">
    <source>
        <dbReference type="ARBA" id="ARBA00012438"/>
    </source>
</evidence>
<dbReference type="AlphaFoldDB" id="A0A2S5KWW7"/>
<evidence type="ECO:0000259" key="10">
    <source>
        <dbReference type="PROSITE" id="PS50110"/>
    </source>
</evidence>
<dbReference type="GO" id="GO:0016020">
    <property type="term" value="C:membrane"/>
    <property type="evidence" value="ECO:0007669"/>
    <property type="project" value="UniProtKB-SubCell"/>
</dbReference>
<dbReference type="InterPro" id="IPR005467">
    <property type="entry name" value="His_kinase_dom"/>
</dbReference>
<dbReference type="SMART" id="SM00388">
    <property type="entry name" value="HisKA"/>
    <property type="match status" value="1"/>
</dbReference>
<dbReference type="Gene3D" id="1.10.287.130">
    <property type="match status" value="1"/>
</dbReference>
<comment type="subcellular location">
    <subcellularLocation>
        <location evidence="2">Membrane</location>
    </subcellularLocation>
</comment>
<proteinExistence type="predicted"/>
<evidence type="ECO:0000256" key="1">
    <source>
        <dbReference type="ARBA" id="ARBA00000085"/>
    </source>
</evidence>
<dbReference type="InterPro" id="IPR001789">
    <property type="entry name" value="Sig_transdc_resp-reg_receiver"/>
</dbReference>
<dbReference type="Gene3D" id="3.40.50.2300">
    <property type="match status" value="1"/>
</dbReference>
<dbReference type="SMART" id="SM00448">
    <property type="entry name" value="REC"/>
    <property type="match status" value="1"/>
</dbReference>
<dbReference type="InterPro" id="IPR038188">
    <property type="entry name" value="TorS_sensor_sf"/>
</dbReference>
<dbReference type="InterPro" id="IPR003660">
    <property type="entry name" value="HAMP_dom"/>
</dbReference>
<keyword evidence="6 12" id="KW-0418">Kinase</keyword>
<dbReference type="CDD" id="cd00082">
    <property type="entry name" value="HisKA"/>
    <property type="match status" value="1"/>
</dbReference>
<dbReference type="SUPFAM" id="SSF55874">
    <property type="entry name" value="ATPase domain of HSP90 chaperone/DNA topoisomerase II/histidine kinase"/>
    <property type="match status" value="1"/>
</dbReference>
<dbReference type="OrthoDB" id="5487437at2"/>
<dbReference type="InterPro" id="IPR035965">
    <property type="entry name" value="PAS-like_dom_sf"/>
</dbReference>
<reference evidence="12 13" key="1">
    <citation type="submission" date="2018-02" db="EMBL/GenBank/DDBJ databases">
        <title>novel marine gammaproteobacteria from coastal saline agro ecosystem.</title>
        <authorList>
            <person name="Krishnan R."/>
            <person name="Ramesh Kumar N."/>
        </authorList>
    </citation>
    <scope>NUCLEOTIDE SEQUENCE [LARGE SCALE GENOMIC DNA]</scope>
    <source>
        <strain evidence="12 13">228</strain>
    </source>
</reference>
<dbReference type="InterPro" id="IPR003661">
    <property type="entry name" value="HisK_dim/P_dom"/>
</dbReference>
<dbReference type="SUPFAM" id="SSF55785">
    <property type="entry name" value="PYP-like sensor domain (PAS domain)"/>
    <property type="match status" value="1"/>
</dbReference>
<dbReference type="Proteomes" id="UP000238196">
    <property type="component" value="Unassembled WGS sequence"/>
</dbReference>
<evidence type="ECO:0000256" key="2">
    <source>
        <dbReference type="ARBA" id="ARBA00004370"/>
    </source>
</evidence>
<dbReference type="InterPro" id="IPR036890">
    <property type="entry name" value="HATPase_C_sf"/>
</dbReference>
<dbReference type="PROSITE" id="PS50110">
    <property type="entry name" value="RESPONSE_REGULATORY"/>
    <property type="match status" value="1"/>
</dbReference>
<evidence type="ECO:0000256" key="4">
    <source>
        <dbReference type="ARBA" id="ARBA00022553"/>
    </source>
</evidence>
<sequence>MLNRQRHGASMRTKLLFALGVVCLASVVIAAVGWFGLRNTESAMSALQRDILPDISSSLVLAERTASLAALAPYVAEAVTPFQVQRESEELKSRQLELTALATQIHHLDQAPQLQHQLAQMNATLSELINHTEQELFLREDILQTLYAINQRFDQLERFPQLQPLLPGLLDKTHLIINVSGSQLDNFTQPLRDQLAKLRQQYADDAVPLSLPLQQLTDDSNALIKQKRHQSELLERKTFLLAAVRANSAALSDEVRHFVEQLQQRLSDQQQQLSRAVQWGQSRILLLTLLALLMLIIGIFWVLDLSRHLKTIAQQMSLLAQGVTDQPAPSSTRHDEVGSLTQAFLVFRQRTMDLQALTADLQQQTRLLETVFANINDGLSVFDSDNRLLAWNPQYLALFSLPVEHIRAGMYLDEIQTLMNQLPHHNRTLDNSPLDMVEINLRRQAEPQRFERYFHNGQVLEFRSRPMPDGGFVTLYSDLTERKAIESQLRQAQKMDVLGQLTGGVAHDFNNLLSAIIGNLQLLQEAPAEQPLDERSLRLSQRALAAAEKGAGLVQRLLAFARRQHLQPEAVQVNELLEAMLDLIEYSVGPQISIEVQLCEDDPWIYVDASQLDNSLLNLVLNACAAMPDGGQLTLRTSQSLRAEKQDSDWVLIEVQDSGHGIAEEVIDRIFEPFFTTKAVGQGSGLGLSMVYGFVRQSGGDISVSSSLGEGTTFQLWLPLHHPQQRASGALSDGPLPMGNLQHILLVEDDQQVQLAAIGLLEHLHYRVTAVSSASEARELLHSAPTSNGTHDYALLLSDINLGTRESGIELAHFCQHHYPTLPVLLTSGLPKERLLQDYGLASELPLLPKPYRLDTLARKLAECLTA</sequence>
<evidence type="ECO:0000256" key="5">
    <source>
        <dbReference type="ARBA" id="ARBA00022679"/>
    </source>
</evidence>
<name>A0A2S5KWW7_9PROT</name>
<feature type="domain" description="Histidine kinase" evidence="9">
    <location>
        <begin position="504"/>
        <end position="722"/>
    </location>
</feature>
<evidence type="ECO:0000256" key="6">
    <source>
        <dbReference type="ARBA" id="ARBA00022777"/>
    </source>
</evidence>
<dbReference type="SUPFAM" id="SSF52172">
    <property type="entry name" value="CheY-like"/>
    <property type="match status" value="1"/>
</dbReference>
<dbReference type="InterPro" id="IPR003594">
    <property type="entry name" value="HATPase_dom"/>
</dbReference>
<keyword evidence="8" id="KW-1133">Transmembrane helix</keyword>
<dbReference type="InterPro" id="IPR004358">
    <property type="entry name" value="Sig_transdc_His_kin-like_C"/>
</dbReference>
<dbReference type="GO" id="GO:0000155">
    <property type="term" value="F:phosphorelay sensor kinase activity"/>
    <property type="evidence" value="ECO:0007669"/>
    <property type="project" value="InterPro"/>
</dbReference>